<name>A0ABP8B7M3_9SPHI</name>
<gene>
    <name evidence="5" type="ORF">GCM10022289_11470</name>
</gene>
<sequence>MHVNCKAMNNDENLEDILFYSLERAIKSYRQFAQQQLVKNGFNITIDQWLLLKAIHNHPGKTQQQIAQAIFKDFASVTRMVELLVEKKYLIRFSHPTDRRRFQLKLAKTAVELLHDMQPIIENNRKTALKNISEQQIIQFDEVLNLIINNCKA</sequence>
<dbReference type="Pfam" id="PF01047">
    <property type="entry name" value="MarR"/>
    <property type="match status" value="1"/>
</dbReference>
<dbReference type="Gene3D" id="1.10.10.10">
    <property type="entry name" value="Winged helix-like DNA-binding domain superfamily/Winged helix DNA-binding domain"/>
    <property type="match status" value="1"/>
</dbReference>
<keyword evidence="3" id="KW-0804">Transcription</keyword>
<evidence type="ECO:0000256" key="2">
    <source>
        <dbReference type="ARBA" id="ARBA00023125"/>
    </source>
</evidence>
<keyword evidence="2" id="KW-0238">DNA-binding</keyword>
<reference evidence="6" key="1">
    <citation type="journal article" date="2019" name="Int. J. Syst. Evol. Microbiol.">
        <title>The Global Catalogue of Microorganisms (GCM) 10K type strain sequencing project: providing services to taxonomists for standard genome sequencing and annotation.</title>
        <authorList>
            <consortium name="The Broad Institute Genomics Platform"/>
            <consortium name="The Broad Institute Genome Sequencing Center for Infectious Disease"/>
            <person name="Wu L."/>
            <person name="Ma J."/>
        </authorList>
    </citation>
    <scope>NUCLEOTIDE SEQUENCE [LARGE SCALE GENOMIC DNA]</scope>
    <source>
        <strain evidence="6">JCM 17626</strain>
    </source>
</reference>
<dbReference type="PANTHER" id="PTHR33164">
    <property type="entry name" value="TRANSCRIPTIONAL REGULATOR, MARR FAMILY"/>
    <property type="match status" value="1"/>
</dbReference>
<dbReference type="SMART" id="SM00347">
    <property type="entry name" value="HTH_MARR"/>
    <property type="match status" value="1"/>
</dbReference>
<dbReference type="Proteomes" id="UP001501772">
    <property type="component" value="Unassembled WGS sequence"/>
</dbReference>
<dbReference type="PROSITE" id="PS50995">
    <property type="entry name" value="HTH_MARR_2"/>
    <property type="match status" value="1"/>
</dbReference>
<keyword evidence="6" id="KW-1185">Reference proteome</keyword>
<dbReference type="EMBL" id="BAABBY010000002">
    <property type="protein sequence ID" value="GAA4200102.1"/>
    <property type="molecule type" value="Genomic_DNA"/>
</dbReference>
<evidence type="ECO:0000256" key="1">
    <source>
        <dbReference type="ARBA" id="ARBA00023015"/>
    </source>
</evidence>
<evidence type="ECO:0000256" key="3">
    <source>
        <dbReference type="ARBA" id="ARBA00023163"/>
    </source>
</evidence>
<protein>
    <recommendedName>
        <fullName evidence="4">HTH marR-type domain-containing protein</fullName>
    </recommendedName>
</protein>
<dbReference type="PANTHER" id="PTHR33164:SF64">
    <property type="entry name" value="TRANSCRIPTIONAL REGULATOR SLYA"/>
    <property type="match status" value="1"/>
</dbReference>
<evidence type="ECO:0000313" key="5">
    <source>
        <dbReference type="EMBL" id="GAA4200102.1"/>
    </source>
</evidence>
<evidence type="ECO:0000259" key="4">
    <source>
        <dbReference type="PROSITE" id="PS50995"/>
    </source>
</evidence>
<feature type="domain" description="HTH marR-type" evidence="4">
    <location>
        <begin position="15"/>
        <end position="149"/>
    </location>
</feature>
<accession>A0ABP8B7M3</accession>
<dbReference type="InterPro" id="IPR036388">
    <property type="entry name" value="WH-like_DNA-bd_sf"/>
</dbReference>
<dbReference type="InterPro" id="IPR000835">
    <property type="entry name" value="HTH_MarR-typ"/>
</dbReference>
<dbReference type="InterPro" id="IPR036390">
    <property type="entry name" value="WH_DNA-bd_sf"/>
</dbReference>
<evidence type="ECO:0000313" key="6">
    <source>
        <dbReference type="Proteomes" id="UP001501772"/>
    </source>
</evidence>
<organism evidence="5 6">
    <name type="scientific">Pedobacter jeongneungensis</name>
    <dbReference type="NCBI Taxonomy" id="947309"/>
    <lineage>
        <taxon>Bacteria</taxon>
        <taxon>Pseudomonadati</taxon>
        <taxon>Bacteroidota</taxon>
        <taxon>Sphingobacteriia</taxon>
        <taxon>Sphingobacteriales</taxon>
        <taxon>Sphingobacteriaceae</taxon>
        <taxon>Pedobacter</taxon>
    </lineage>
</organism>
<dbReference type="SUPFAM" id="SSF46785">
    <property type="entry name" value="Winged helix' DNA-binding domain"/>
    <property type="match status" value="1"/>
</dbReference>
<keyword evidence="1" id="KW-0805">Transcription regulation</keyword>
<comment type="caution">
    <text evidence="5">The sequence shown here is derived from an EMBL/GenBank/DDBJ whole genome shotgun (WGS) entry which is preliminary data.</text>
</comment>
<dbReference type="InterPro" id="IPR039422">
    <property type="entry name" value="MarR/SlyA-like"/>
</dbReference>
<proteinExistence type="predicted"/>